<dbReference type="Proteomes" id="UP000184774">
    <property type="component" value="Unassembled WGS sequence"/>
</dbReference>
<evidence type="ECO:0000313" key="3">
    <source>
        <dbReference type="EMBL" id="QMV14496.1"/>
    </source>
</evidence>
<name>A0A1N6M3Q6_9VIBR</name>
<organism evidence="4 5">
    <name type="scientific">Vibrio spartinae</name>
    <dbReference type="NCBI Taxonomy" id="1918945"/>
    <lineage>
        <taxon>Bacteria</taxon>
        <taxon>Pseudomonadati</taxon>
        <taxon>Pseudomonadota</taxon>
        <taxon>Gammaproteobacteria</taxon>
        <taxon>Vibrionales</taxon>
        <taxon>Vibrionaceae</taxon>
        <taxon>Vibrio</taxon>
    </lineage>
</organism>
<dbReference type="OrthoDB" id="9790639at2"/>
<dbReference type="InterPro" id="IPR006645">
    <property type="entry name" value="NGN-like_dom"/>
</dbReference>
<evidence type="ECO:0000313" key="4">
    <source>
        <dbReference type="EMBL" id="SIO93986.1"/>
    </source>
</evidence>
<dbReference type="Proteomes" id="UP000515264">
    <property type="component" value="Chromosome 1"/>
</dbReference>
<evidence type="ECO:0000259" key="2">
    <source>
        <dbReference type="Pfam" id="PF02357"/>
    </source>
</evidence>
<evidence type="ECO:0000256" key="1">
    <source>
        <dbReference type="ARBA" id="ARBA00023163"/>
    </source>
</evidence>
<evidence type="ECO:0000313" key="6">
    <source>
        <dbReference type="Proteomes" id="UP000515264"/>
    </source>
</evidence>
<reference evidence="4 5" key="1">
    <citation type="submission" date="2016-12" db="EMBL/GenBank/DDBJ databases">
        <authorList>
            <person name="Song W.-J."/>
            <person name="Kurnit D.M."/>
        </authorList>
    </citation>
    <scope>NUCLEOTIDE SEQUENCE [LARGE SCALE GENOMIC DNA]</scope>
    <source>
        <strain evidence="4 5">CECT 9026</strain>
    </source>
</reference>
<dbReference type="InterPro" id="IPR036735">
    <property type="entry name" value="NGN_dom_sf"/>
</dbReference>
<protein>
    <submittedName>
        <fullName evidence="4">Transcriptional activator RfaH</fullName>
    </submittedName>
</protein>
<dbReference type="RefSeq" id="WP_074372541.1">
    <property type="nucleotide sequence ID" value="NZ_AP024907.1"/>
</dbReference>
<dbReference type="Gene3D" id="3.30.70.940">
    <property type="entry name" value="NusG, N-terminal domain"/>
    <property type="match status" value="1"/>
</dbReference>
<accession>A0A1N6M3Q6</accession>
<sequence>MFDDRKKWYQIYTQPNAEKHLNRKLEALELTSYLPLRRLTKQWSDRVKAVEEPAFKSYLFAKLLTEEMRLVERLSEFGFFVAYESGGNSRHKVFPRITDQDIEQIEAVLQAFPEALMYEDRCFKKSAQVVIREGSLKGYRGALLADATDNKVALALQGLSRSLVITIPVELLDLDPQAQP</sequence>
<dbReference type="SUPFAM" id="SSF82679">
    <property type="entry name" value="N-utilization substance G protein NusG, N-terminal domain"/>
    <property type="match status" value="1"/>
</dbReference>
<dbReference type="CDD" id="cd09895">
    <property type="entry name" value="NGN_SP_UpxY"/>
    <property type="match status" value="1"/>
</dbReference>
<feature type="domain" description="NusG-like N-terminal" evidence="2">
    <location>
        <begin position="6"/>
        <end position="105"/>
    </location>
</feature>
<proteinExistence type="predicted"/>
<dbReference type="Pfam" id="PF02357">
    <property type="entry name" value="NusG"/>
    <property type="match status" value="1"/>
</dbReference>
<reference evidence="3 6" key="3">
    <citation type="journal article" date="2020" name="J. Nat. Prod.">
        <title>Genomics-Metabolomics Profiling Disclosed Marine Vibrio spartinae 3.6 as a Producer of a New Branched Side Chain Prodigiosin.</title>
        <authorList>
            <person name="Vitale G.A."/>
            <person name="Sciarretta M."/>
            <person name="Palma Esposito F."/>
            <person name="January G.G."/>
            <person name="Giaccio M."/>
            <person name="Bunk B."/>
            <person name="Sproer C."/>
            <person name="Bajerski F."/>
            <person name="Power D."/>
            <person name="Festa C."/>
            <person name="Monti M.C."/>
            <person name="D'Auria M.V."/>
            <person name="de Pascale D."/>
        </authorList>
    </citation>
    <scope>NUCLEOTIDE SEQUENCE [LARGE SCALE GENOMIC DNA]</scope>
    <source>
        <strain evidence="3 6">3.6</strain>
    </source>
</reference>
<dbReference type="AlphaFoldDB" id="A0A1N6M3Q6"/>
<keyword evidence="6" id="KW-1185">Reference proteome</keyword>
<keyword evidence="1" id="KW-0804">Transcription</keyword>
<evidence type="ECO:0000313" key="5">
    <source>
        <dbReference type="Proteomes" id="UP000184774"/>
    </source>
</evidence>
<dbReference type="EMBL" id="FSSB01000010">
    <property type="protein sequence ID" value="SIO93986.1"/>
    <property type="molecule type" value="Genomic_DNA"/>
</dbReference>
<reference evidence="3" key="2">
    <citation type="submission" date="2019-11" db="EMBL/GenBank/DDBJ databases">
        <authorList>
            <person name="January G."/>
            <person name="Bunk B."/>
        </authorList>
    </citation>
    <scope>NUCLEOTIDE SEQUENCE</scope>
    <source>
        <strain evidence="3">3.6</strain>
    </source>
</reference>
<gene>
    <name evidence="4" type="ORF">VSP9026_01667</name>
    <name evidence="3" type="ORF">Vspart_01752</name>
</gene>
<dbReference type="GO" id="GO:0006354">
    <property type="term" value="P:DNA-templated transcription elongation"/>
    <property type="evidence" value="ECO:0007669"/>
    <property type="project" value="InterPro"/>
</dbReference>
<dbReference type="EMBL" id="CP046268">
    <property type="protein sequence ID" value="QMV14496.1"/>
    <property type="molecule type" value="Genomic_DNA"/>
</dbReference>